<dbReference type="Gene3D" id="3.80.10.10">
    <property type="entry name" value="Ribonuclease Inhibitor"/>
    <property type="match status" value="1"/>
</dbReference>
<dbReference type="InterPro" id="IPR026906">
    <property type="entry name" value="LRR_5"/>
</dbReference>
<accession>A0A9D1E466</accession>
<dbReference type="PANTHER" id="PTHR45661:SF3">
    <property type="entry name" value="IG-LIKE DOMAIN-CONTAINING PROTEIN"/>
    <property type="match status" value="1"/>
</dbReference>
<feature type="chain" id="PRO_5038416390" evidence="1">
    <location>
        <begin position="22"/>
        <end position="242"/>
    </location>
</feature>
<evidence type="ECO:0000313" key="2">
    <source>
        <dbReference type="EMBL" id="HIR65981.1"/>
    </source>
</evidence>
<dbReference type="InterPro" id="IPR032675">
    <property type="entry name" value="LRR_dom_sf"/>
</dbReference>
<reference evidence="2" key="1">
    <citation type="submission" date="2020-10" db="EMBL/GenBank/DDBJ databases">
        <authorList>
            <person name="Gilroy R."/>
        </authorList>
    </citation>
    <scope>NUCLEOTIDE SEQUENCE</scope>
    <source>
        <strain evidence="2">CHK121-14286</strain>
    </source>
</reference>
<comment type="caution">
    <text evidence="2">The sequence shown here is derived from an EMBL/GenBank/DDBJ whole genome shotgun (WGS) entry which is preliminary data.</text>
</comment>
<sequence>MKSKSLLIVLLLILIILSFTACEHSTDFEEDGIKYREFDGATSVLGFVDEENSTKDLVIKGKTNQFPQYYVWAIGFYAFENSDVETVTIEYYKAPYNVFHTDSSEMLCTFEKILDKAFKNCKQLREITFPKEMTTICVESFWGCESLKEVTFPWGLQKIEQSAFAQCSNLSVVHFDENFNFLGANAFVNCAQQMTLYMKCPPPTVDGEAFSCGTQITVVVPQQLFEVYSNHEYWGKFNIVVE</sequence>
<dbReference type="Proteomes" id="UP000824200">
    <property type="component" value="Unassembled WGS sequence"/>
</dbReference>
<name>A0A9D1E466_9BACT</name>
<dbReference type="Gene3D" id="3.40.50.12480">
    <property type="match status" value="1"/>
</dbReference>
<evidence type="ECO:0000313" key="3">
    <source>
        <dbReference type="Proteomes" id="UP000824200"/>
    </source>
</evidence>
<dbReference type="SUPFAM" id="SSF52058">
    <property type="entry name" value="L domain-like"/>
    <property type="match status" value="1"/>
</dbReference>
<dbReference type="InterPro" id="IPR053139">
    <property type="entry name" value="Surface_bspA-like"/>
</dbReference>
<organism evidence="2 3">
    <name type="scientific">Candidatus Fimimonas gallinarum</name>
    <dbReference type="NCBI Taxonomy" id="2840821"/>
    <lineage>
        <taxon>Bacteria</taxon>
        <taxon>Pseudomonadati</taxon>
        <taxon>Myxococcota</taxon>
        <taxon>Myxococcia</taxon>
        <taxon>Myxococcales</taxon>
        <taxon>Cystobacterineae</taxon>
        <taxon>Myxococcaceae</taxon>
        <taxon>Myxococcaceae incertae sedis</taxon>
        <taxon>Candidatus Fimimonas</taxon>
    </lineage>
</organism>
<reference evidence="2" key="2">
    <citation type="journal article" date="2021" name="PeerJ">
        <title>Extensive microbial diversity within the chicken gut microbiome revealed by metagenomics and culture.</title>
        <authorList>
            <person name="Gilroy R."/>
            <person name="Ravi A."/>
            <person name="Getino M."/>
            <person name="Pursley I."/>
            <person name="Horton D.L."/>
            <person name="Alikhan N.F."/>
            <person name="Baker D."/>
            <person name="Gharbi K."/>
            <person name="Hall N."/>
            <person name="Watson M."/>
            <person name="Adriaenssens E.M."/>
            <person name="Foster-Nyarko E."/>
            <person name="Jarju S."/>
            <person name="Secka A."/>
            <person name="Antonio M."/>
            <person name="Oren A."/>
            <person name="Chaudhuri R.R."/>
            <person name="La Ragione R."/>
            <person name="Hildebrand F."/>
            <person name="Pallen M.J."/>
        </authorList>
    </citation>
    <scope>NUCLEOTIDE SEQUENCE</scope>
    <source>
        <strain evidence="2">CHK121-14286</strain>
    </source>
</reference>
<dbReference type="AlphaFoldDB" id="A0A9D1E466"/>
<dbReference type="PANTHER" id="PTHR45661">
    <property type="entry name" value="SURFACE ANTIGEN"/>
    <property type="match status" value="1"/>
</dbReference>
<keyword evidence="1" id="KW-0732">Signal</keyword>
<evidence type="ECO:0000256" key="1">
    <source>
        <dbReference type="SAM" id="SignalP"/>
    </source>
</evidence>
<protein>
    <submittedName>
        <fullName evidence="2">Leucine-rich repeat domain-containing protein</fullName>
    </submittedName>
</protein>
<dbReference type="Pfam" id="PF13306">
    <property type="entry name" value="LRR_5"/>
    <property type="match status" value="1"/>
</dbReference>
<dbReference type="PROSITE" id="PS51257">
    <property type="entry name" value="PROKAR_LIPOPROTEIN"/>
    <property type="match status" value="1"/>
</dbReference>
<feature type="signal peptide" evidence="1">
    <location>
        <begin position="1"/>
        <end position="21"/>
    </location>
</feature>
<dbReference type="EMBL" id="DVHL01000030">
    <property type="protein sequence ID" value="HIR65981.1"/>
    <property type="molecule type" value="Genomic_DNA"/>
</dbReference>
<gene>
    <name evidence="2" type="ORF">IAC95_03790</name>
</gene>
<proteinExistence type="predicted"/>